<gene>
    <name evidence="9" type="ORF">A2840_01510</name>
</gene>
<evidence type="ECO:0000256" key="2">
    <source>
        <dbReference type="ARBA" id="ARBA00022679"/>
    </source>
</evidence>
<dbReference type="GO" id="GO:0016020">
    <property type="term" value="C:membrane"/>
    <property type="evidence" value="ECO:0007669"/>
    <property type="project" value="UniProtKB-SubCell"/>
</dbReference>
<evidence type="ECO:0000256" key="6">
    <source>
        <dbReference type="ARBA" id="ARBA00047906"/>
    </source>
</evidence>
<comment type="subcellular location">
    <subcellularLocation>
        <location evidence="1">Membrane</location>
        <topology evidence="1">Peripheral membrane protein</topology>
    </subcellularLocation>
</comment>
<organism evidence="9 10">
    <name type="scientific">Candidatus Buchananbacteria bacterium RIFCSPHIGHO2_01_FULL_47_11b</name>
    <dbReference type="NCBI Taxonomy" id="1797537"/>
    <lineage>
        <taxon>Bacteria</taxon>
        <taxon>Candidatus Buchananiibacteriota</taxon>
    </lineage>
</organism>
<dbReference type="GO" id="GO:0006644">
    <property type="term" value="P:phospholipid metabolic process"/>
    <property type="evidence" value="ECO:0007669"/>
    <property type="project" value="InterPro"/>
</dbReference>
<dbReference type="PANTHER" id="PTHR12497">
    <property type="entry name" value="TAZ PROTEIN TAFAZZIN"/>
    <property type="match status" value="1"/>
</dbReference>
<evidence type="ECO:0000256" key="1">
    <source>
        <dbReference type="ARBA" id="ARBA00004170"/>
    </source>
</evidence>
<evidence type="ECO:0000256" key="4">
    <source>
        <dbReference type="ARBA" id="ARBA00023136"/>
    </source>
</evidence>
<dbReference type="GO" id="GO:0008374">
    <property type="term" value="F:O-acyltransferase activity"/>
    <property type="evidence" value="ECO:0007669"/>
    <property type="project" value="TreeGrafter"/>
</dbReference>
<dbReference type="SMART" id="SM00563">
    <property type="entry name" value="PlsC"/>
    <property type="match status" value="1"/>
</dbReference>
<dbReference type="SUPFAM" id="SSF69593">
    <property type="entry name" value="Glycerol-3-phosphate (1)-acyltransferase"/>
    <property type="match status" value="1"/>
</dbReference>
<reference evidence="9 10" key="1">
    <citation type="journal article" date="2016" name="Nat. Commun.">
        <title>Thousands of microbial genomes shed light on interconnected biogeochemical processes in an aquifer system.</title>
        <authorList>
            <person name="Anantharaman K."/>
            <person name="Brown C.T."/>
            <person name="Hug L.A."/>
            <person name="Sharon I."/>
            <person name="Castelle C.J."/>
            <person name="Probst A.J."/>
            <person name="Thomas B.C."/>
            <person name="Singh A."/>
            <person name="Wilkins M.J."/>
            <person name="Karaoz U."/>
            <person name="Brodie E.L."/>
            <person name="Williams K.H."/>
            <person name="Hubbard S.S."/>
            <person name="Banfield J.F."/>
        </authorList>
    </citation>
    <scope>NUCLEOTIDE SEQUENCE [LARGE SCALE GENOMIC DNA]</scope>
</reference>
<keyword evidence="7" id="KW-1133">Transmembrane helix</keyword>
<dbReference type="Proteomes" id="UP000178385">
    <property type="component" value="Unassembled WGS sequence"/>
</dbReference>
<evidence type="ECO:0000313" key="9">
    <source>
        <dbReference type="EMBL" id="OGY46895.1"/>
    </source>
</evidence>
<dbReference type="AlphaFoldDB" id="A0A1G1Y3I0"/>
<dbReference type="CDD" id="cd07989">
    <property type="entry name" value="LPLAT_AGPAT-like"/>
    <property type="match status" value="1"/>
</dbReference>
<evidence type="ECO:0000313" key="10">
    <source>
        <dbReference type="Proteomes" id="UP000178385"/>
    </source>
</evidence>
<comment type="catalytic activity">
    <reaction evidence="6">
        <text>1'-[1,2-diacyl-sn-glycero-3-phospho],3'-[1-acyl-sn-glycero-3-phospho]-glycerol + a 1,2-diacyl-sn-glycero-3-phosphocholine = a cardiolipin + a 1-acyl-sn-glycero-3-phosphocholine</text>
        <dbReference type="Rhea" id="RHEA:33731"/>
        <dbReference type="ChEBI" id="CHEBI:57643"/>
        <dbReference type="ChEBI" id="CHEBI:58168"/>
        <dbReference type="ChEBI" id="CHEBI:62237"/>
        <dbReference type="ChEBI" id="CHEBI:64743"/>
    </reaction>
    <physiologicalReaction direction="left-to-right" evidence="6">
        <dbReference type="Rhea" id="RHEA:33732"/>
    </physiologicalReaction>
    <physiologicalReaction direction="right-to-left" evidence="6">
        <dbReference type="Rhea" id="RHEA:33733"/>
    </physiologicalReaction>
</comment>
<evidence type="ECO:0000256" key="5">
    <source>
        <dbReference type="ARBA" id="ARBA00023315"/>
    </source>
</evidence>
<dbReference type="EMBL" id="MHIG01000021">
    <property type="protein sequence ID" value="OGY46895.1"/>
    <property type="molecule type" value="Genomic_DNA"/>
</dbReference>
<evidence type="ECO:0000259" key="8">
    <source>
        <dbReference type="SMART" id="SM00563"/>
    </source>
</evidence>
<sequence>MFRPLILWLTNLGSYVWIAATTPVFWVFMYVLNKTVVVNRRLLPHQPNVLIISNHLTMIDSWFIGIALFWPWVLLRPELTPWHVPERKNFFKNRALALLFRFWKCMPITRGSGDFLTKLTQLGAELKKSSLIIFPEGTRNRNPKSGQLYAWRGGPTLIAHRNQAMVVPVAIRGTEDVLPIGSVWPKFGQRIVVVVGEPIDTADIYAETDEQHARNILSTRMKETLQRLLTEATALYENKT</sequence>
<dbReference type="InterPro" id="IPR000872">
    <property type="entry name" value="Tafazzin"/>
</dbReference>
<evidence type="ECO:0000256" key="3">
    <source>
        <dbReference type="ARBA" id="ARBA00023098"/>
    </source>
</evidence>
<keyword evidence="4 7" id="KW-0472">Membrane</keyword>
<protein>
    <recommendedName>
        <fullName evidence="8">Phospholipid/glycerol acyltransferase domain-containing protein</fullName>
    </recommendedName>
</protein>
<dbReference type="InterPro" id="IPR002123">
    <property type="entry name" value="Plipid/glycerol_acylTrfase"/>
</dbReference>
<keyword evidence="5" id="KW-0012">Acyltransferase</keyword>
<accession>A0A1G1Y3I0</accession>
<feature type="domain" description="Phospholipid/glycerol acyltransferase" evidence="8">
    <location>
        <begin position="49"/>
        <end position="174"/>
    </location>
</feature>
<feature type="transmembrane region" description="Helical" evidence="7">
    <location>
        <begin position="52"/>
        <end position="75"/>
    </location>
</feature>
<keyword evidence="2" id="KW-0808">Transferase</keyword>
<dbReference type="PRINTS" id="PR00979">
    <property type="entry name" value="TAFAZZIN"/>
</dbReference>
<keyword evidence="3" id="KW-0443">Lipid metabolism</keyword>
<proteinExistence type="predicted"/>
<evidence type="ECO:0000256" key="7">
    <source>
        <dbReference type="SAM" id="Phobius"/>
    </source>
</evidence>
<name>A0A1G1Y3I0_9BACT</name>
<feature type="transmembrane region" description="Helical" evidence="7">
    <location>
        <begin position="12"/>
        <end position="32"/>
    </location>
</feature>
<comment type="caution">
    <text evidence="9">The sequence shown here is derived from an EMBL/GenBank/DDBJ whole genome shotgun (WGS) entry which is preliminary data.</text>
</comment>
<dbReference type="Pfam" id="PF01553">
    <property type="entry name" value="Acyltransferase"/>
    <property type="match status" value="1"/>
</dbReference>
<dbReference type="PANTHER" id="PTHR12497:SF0">
    <property type="entry name" value="TAFAZZIN"/>
    <property type="match status" value="1"/>
</dbReference>
<keyword evidence="7" id="KW-0812">Transmembrane</keyword>